<gene>
    <name evidence="1" type="ORF">B5M42_09060</name>
</gene>
<comment type="caution">
    <text evidence="1">The sequence shown here is derived from an EMBL/GenBank/DDBJ whole genome shotgun (WGS) entry which is preliminary data.</text>
</comment>
<name>A0A4Y8Q3M4_9BACL</name>
<protein>
    <recommendedName>
        <fullName evidence="3">Transposase</fullName>
    </recommendedName>
</protein>
<evidence type="ECO:0008006" key="3">
    <source>
        <dbReference type="Google" id="ProtNLM"/>
    </source>
</evidence>
<dbReference type="AlphaFoldDB" id="A0A4Y8Q3M4"/>
<sequence>MSKSDAYSVQDYLGGQYSQYELIEKYKIASRTQLKRWIDRYNGHSGLKSYHGGATAMTKNRTTTW</sequence>
<accession>A0A4Y8Q3M4</accession>
<dbReference type="Proteomes" id="UP000298246">
    <property type="component" value="Unassembled WGS sequence"/>
</dbReference>
<evidence type="ECO:0000313" key="2">
    <source>
        <dbReference type="Proteomes" id="UP000298246"/>
    </source>
</evidence>
<proteinExistence type="predicted"/>
<dbReference type="SUPFAM" id="SSF48295">
    <property type="entry name" value="TrpR-like"/>
    <property type="match status" value="1"/>
</dbReference>
<dbReference type="InterPro" id="IPR010921">
    <property type="entry name" value="Trp_repressor/repl_initiator"/>
</dbReference>
<evidence type="ECO:0000313" key="1">
    <source>
        <dbReference type="EMBL" id="TFE88591.1"/>
    </source>
</evidence>
<dbReference type="OrthoDB" id="9797531at2"/>
<reference evidence="1 2" key="1">
    <citation type="submission" date="2017-03" db="EMBL/GenBank/DDBJ databases">
        <title>Isolation of Levoglucosan Utilizing Bacteria.</title>
        <authorList>
            <person name="Arya A.S."/>
        </authorList>
    </citation>
    <scope>NUCLEOTIDE SEQUENCE [LARGE SCALE GENOMIC DNA]</scope>
    <source>
        <strain evidence="1 2">MEC069</strain>
    </source>
</reference>
<dbReference type="InterPro" id="IPR036388">
    <property type="entry name" value="WH-like_DNA-bd_sf"/>
</dbReference>
<dbReference type="GO" id="GO:0043565">
    <property type="term" value="F:sequence-specific DNA binding"/>
    <property type="evidence" value="ECO:0007669"/>
    <property type="project" value="InterPro"/>
</dbReference>
<dbReference type="RefSeq" id="WP_134751957.1">
    <property type="nucleotide sequence ID" value="NZ_MYFO02000002.1"/>
</dbReference>
<organism evidence="1 2">
    <name type="scientific">Paenibacillus athensensis</name>
    <dbReference type="NCBI Taxonomy" id="1967502"/>
    <lineage>
        <taxon>Bacteria</taxon>
        <taxon>Bacillati</taxon>
        <taxon>Bacillota</taxon>
        <taxon>Bacilli</taxon>
        <taxon>Bacillales</taxon>
        <taxon>Paenibacillaceae</taxon>
        <taxon>Paenibacillus</taxon>
    </lineage>
</organism>
<keyword evidence="2" id="KW-1185">Reference proteome</keyword>
<dbReference type="EMBL" id="MYFO01000009">
    <property type="protein sequence ID" value="TFE88591.1"/>
    <property type="molecule type" value="Genomic_DNA"/>
</dbReference>
<dbReference type="Gene3D" id="1.10.10.10">
    <property type="entry name" value="Winged helix-like DNA-binding domain superfamily/Winged helix DNA-binding domain"/>
    <property type="match status" value="1"/>
</dbReference>